<dbReference type="AlphaFoldDB" id="A0A8C6X557"/>
<accession>A0A8C6X557</accession>
<feature type="compositionally biased region" description="Basic and acidic residues" evidence="1">
    <location>
        <begin position="137"/>
        <end position="156"/>
    </location>
</feature>
<dbReference type="OrthoDB" id="294251at2759"/>
<dbReference type="Ensembl" id="ENSNNAT00000009566.1">
    <property type="protein sequence ID" value="ENSNNAP00000009118.1"/>
    <property type="gene ID" value="ENSNNAG00000006139.1"/>
</dbReference>
<reference evidence="2" key="1">
    <citation type="submission" date="2025-08" db="UniProtKB">
        <authorList>
            <consortium name="Ensembl"/>
        </authorList>
    </citation>
    <scope>IDENTIFICATION</scope>
</reference>
<feature type="region of interest" description="Disordered" evidence="1">
    <location>
        <begin position="269"/>
        <end position="298"/>
    </location>
</feature>
<dbReference type="GeneTree" id="ENSGT00940000156715"/>
<reference evidence="2" key="2">
    <citation type="submission" date="2025-09" db="UniProtKB">
        <authorList>
            <consortium name="Ensembl"/>
        </authorList>
    </citation>
    <scope>IDENTIFICATION</scope>
</reference>
<dbReference type="OMA" id="EATHIYT"/>
<organism evidence="2 3">
    <name type="scientific">Naja naja</name>
    <name type="common">Indian cobra</name>
    <dbReference type="NCBI Taxonomy" id="35670"/>
    <lineage>
        <taxon>Eukaryota</taxon>
        <taxon>Metazoa</taxon>
        <taxon>Chordata</taxon>
        <taxon>Craniata</taxon>
        <taxon>Vertebrata</taxon>
        <taxon>Euteleostomi</taxon>
        <taxon>Lepidosauria</taxon>
        <taxon>Squamata</taxon>
        <taxon>Bifurcata</taxon>
        <taxon>Unidentata</taxon>
        <taxon>Episquamata</taxon>
        <taxon>Toxicofera</taxon>
        <taxon>Serpentes</taxon>
        <taxon>Colubroidea</taxon>
        <taxon>Elapidae</taxon>
        <taxon>Elapinae</taxon>
        <taxon>Naja</taxon>
    </lineage>
</organism>
<evidence type="ECO:0000313" key="3">
    <source>
        <dbReference type="Proteomes" id="UP000694559"/>
    </source>
</evidence>
<feature type="compositionally biased region" description="Polar residues" evidence="1">
    <location>
        <begin position="159"/>
        <end position="170"/>
    </location>
</feature>
<feature type="region of interest" description="Disordered" evidence="1">
    <location>
        <begin position="446"/>
        <end position="506"/>
    </location>
</feature>
<proteinExistence type="predicted"/>
<feature type="compositionally biased region" description="Polar residues" evidence="1">
    <location>
        <begin position="124"/>
        <end position="134"/>
    </location>
</feature>
<feature type="region of interest" description="Disordered" evidence="1">
    <location>
        <begin position="75"/>
        <end position="171"/>
    </location>
</feature>
<name>A0A8C6X557_NAJNA</name>
<dbReference type="Proteomes" id="UP000694559">
    <property type="component" value="Unplaced"/>
</dbReference>
<protein>
    <recommendedName>
        <fullName evidence="4">USP6 N-terminal-like protein</fullName>
    </recommendedName>
</protein>
<evidence type="ECO:0000313" key="2">
    <source>
        <dbReference type="Ensembl" id="ENSNNAP00000009118.1"/>
    </source>
</evidence>
<feature type="compositionally biased region" description="Basic and acidic residues" evidence="1">
    <location>
        <begin position="94"/>
        <end position="106"/>
    </location>
</feature>
<evidence type="ECO:0008006" key="4">
    <source>
        <dbReference type="Google" id="ProtNLM"/>
    </source>
</evidence>
<sequence>MKLQMEELVQFLQEALSKDFFFDDDFVIEQLQSSMAELKRAKMDVPVAGKEDEFPKKLGKIPADSQPAMLNLTHLVNGQKNNSVPKARASQGTREGRQEGSPRRYGEGGQESSPTRPTLRHQQKPVTLNTQSGLPKNDGENPRRKPEGQAEADPKQKHNATANQNSNAVLTTGKEFVPRWIKPSDVKIIEKTTKITMEFKTRSPKQSWTGTGPAPEDEAQLFNLKQKVRVWDVDESKRGSNASQYDNVPEADLENGNLMEQVPERVFVPSPRSTAFSSGSRKEIEKGSSPPKISNSYAFSSQPRVLRYSSQSDGSVVGPHMRQPPPSYNNPPVYQGYSPKHVTKVGNFTATQYNHGTRTSSPPRNYSVLHQNLVVTPSSRIEVLPDEVFPSSPRGLRPAIPPVDYLPDHKKWPDPPFVYQPGAYGQSWGGDGGQSHFSNLKRHPAFQAKPLEDPSLPTLSVDRPLRYRTASGELGPPSYQYPSSPGPDRHYRHQADGLSMNESVLL</sequence>
<evidence type="ECO:0000256" key="1">
    <source>
        <dbReference type="SAM" id="MobiDB-lite"/>
    </source>
</evidence>
<keyword evidence="3" id="KW-1185">Reference proteome</keyword>
<feature type="compositionally biased region" description="Polar residues" evidence="1">
    <location>
        <begin position="75"/>
        <end position="84"/>
    </location>
</feature>